<feature type="domain" description="Galectin" evidence="3">
    <location>
        <begin position="298"/>
        <end position="429"/>
    </location>
</feature>
<dbReference type="GO" id="GO:0030246">
    <property type="term" value="F:carbohydrate binding"/>
    <property type="evidence" value="ECO:0007669"/>
    <property type="project" value="UniProtKB-UniRule"/>
</dbReference>
<accession>A0A914HHW5</accession>
<dbReference type="PANTHER" id="PTHR11346:SF147">
    <property type="entry name" value="GALECTIN"/>
    <property type="match status" value="1"/>
</dbReference>
<organism evidence="4 5">
    <name type="scientific">Globodera rostochiensis</name>
    <name type="common">Golden nematode worm</name>
    <name type="synonym">Heterodera rostochiensis</name>
    <dbReference type="NCBI Taxonomy" id="31243"/>
    <lineage>
        <taxon>Eukaryota</taxon>
        <taxon>Metazoa</taxon>
        <taxon>Ecdysozoa</taxon>
        <taxon>Nematoda</taxon>
        <taxon>Chromadorea</taxon>
        <taxon>Rhabditida</taxon>
        <taxon>Tylenchina</taxon>
        <taxon>Tylenchomorpha</taxon>
        <taxon>Tylenchoidea</taxon>
        <taxon>Heteroderidae</taxon>
        <taxon>Heteroderinae</taxon>
        <taxon>Globodera</taxon>
    </lineage>
</organism>
<keyword evidence="1 2" id="KW-0430">Lectin</keyword>
<reference evidence="5" key="1">
    <citation type="submission" date="2022-11" db="UniProtKB">
        <authorList>
            <consortium name="WormBaseParasite"/>
        </authorList>
    </citation>
    <scope>IDENTIFICATION</scope>
</reference>
<dbReference type="CDD" id="cd00070">
    <property type="entry name" value="GLECT"/>
    <property type="match status" value="1"/>
</dbReference>
<evidence type="ECO:0000313" key="5">
    <source>
        <dbReference type="WBParaSite" id="Gr19_v10_g17313.t1"/>
    </source>
</evidence>
<feature type="domain" description="Galectin" evidence="3">
    <location>
        <begin position="25"/>
        <end position="152"/>
    </location>
</feature>
<evidence type="ECO:0000313" key="4">
    <source>
        <dbReference type="Proteomes" id="UP000887572"/>
    </source>
</evidence>
<keyword evidence="4" id="KW-1185">Reference proteome</keyword>
<sequence length="449" mass="51834">MATDLWIWRRQTVKMPQQSFEVSLPHKRPQNGYPTTQVLRIEGILLESAQKFDLLLKNGYTGQVYFRFDPLFNRRFIPRRNNRTDVINQQGDLPFTSGKPFSLDLESDGTIITIRMHMRGEEIYEFVAHDNLKQVTSFECNGDILVHDARRETPLIPLPYLRPLQGFTPPETIKVVGSAYDGPKKRFEVNLRTAAGEYLFSFLVDFARNQVVRDSTKGKVWQIQEVDGGFPFQLGKFFTIDIIADGKLLKMRVDGQPFCEFLPREGDDMNNVSILEVTGEVCLNSVTFFPEEKLKLPYETQIDGGFTPEKRLRIVGTPKFGRGSFEVRFIIDEKNVLLDYQPYFETYKHYVGRWVMQEGIWRMLESDGGFPFEQGRQFELDFRAKDKLIEVYVDGRRHCEFVPKDEVSKVTKVSILPADSMQLNTVVVGDEDIEAMKTADRTVQKEGTT</sequence>
<feature type="domain" description="Galectin" evidence="3">
    <location>
        <begin position="159"/>
        <end position="289"/>
    </location>
</feature>
<evidence type="ECO:0000259" key="3">
    <source>
        <dbReference type="PROSITE" id="PS51304"/>
    </source>
</evidence>
<dbReference type="Gene3D" id="2.60.120.200">
    <property type="match status" value="3"/>
</dbReference>
<dbReference type="Pfam" id="PF00337">
    <property type="entry name" value="Gal-bind_lectin"/>
    <property type="match status" value="3"/>
</dbReference>
<evidence type="ECO:0000256" key="1">
    <source>
        <dbReference type="ARBA" id="ARBA00022734"/>
    </source>
</evidence>
<dbReference type="SMART" id="SM00908">
    <property type="entry name" value="Gal-bind_lectin"/>
    <property type="match status" value="2"/>
</dbReference>
<dbReference type="PANTHER" id="PTHR11346">
    <property type="entry name" value="GALECTIN"/>
    <property type="match status" value="1"/>
</dbReference>
<name>A0A914HHW5_GLORO</name>
<proteinExistence type="predicted"/>
<dbReference type="Proteomes" id="UP000887572">
    <property type="component" value="Unplaced"/>
</dbReference>
<dbReference type="InterPro" id="IPR044156">
    <property type="entry name" value="Galectin-like"/>
</dbReference>
<dbReference type="SMART" id="SM00276">
    <property type="entry name" value="GLECT"/>
    <property type="match status" value="2"/>
</dbReference>
<dbReference type="InterPro" id="IPR013320">
    <property type="entry name" value="ConA-like_dom_sf"/>
</dbReference>
<protein>
    <recommendedName>
        <fullName evidence="2">Galectin</fullName>
    </recommendedName>
</protein>
<dbReference type="InterPro" id="IPR001079">
    <property type="entry name" value="Galectin_CRD"/>
</dbReference>
<evidence type="ECO:0000256" key="2">
    <source>
        <dbReference type="RuleBase" id="RU102079"/>
    </source>
</evidence>
<dbReference type="SUPFAM" id="SSF49899">
    <property type="entry name" value="Concanavalin A-like lectins/glucanases"/>
    <property type="match status" value="3"/>
</dbReference>
<dbReference type="PROSITE" id="PS51304">
    <property type="entry name" value="GALECTIN"/>
    <property type="match status" value="3"/>
</dbReference>
<dbReference type="WBParaSite" id="Gr19_v10_g17313.t1">
    <property type="protein sequence ID" value="Gr19_v10_g17313.t1"/>
    <property type="gene ID" value="Gr19_v10_g17313"/>
</dbReference>
<dbReference type="AlphaFoldDB" id="A0A914HHW5"/>